<proteinExistence type="predicted"/>
<keyword evidence="3" id="KW-1185">Reference proteome</keyword>
<feature type="chain" id="PRO_5038829030" description="Copper(I)-binding protein" evidence="1">
    <location>
        <begin position="29"/>
        <end position="184"/>
    </location>
</feature>
<organism evidence="2 3">
    <name type="scientific">Asanoa ishikariensis</name>
    <dbReference type="NCBI Taxonomy" id="137265"/>
    <lineage>
        <taxon>Bacteria</taxon>
        <taxon>Bacillati</taxon>
        <taxon>Actinomycetota</taxon>
        <taxon>Actinomycetes</taxon>
        <taxon>Micromonosporales</taxon>
        <taxon>Micromonosporaceae</taxon>
        <taxon>Asanoa</taxon>
    </lineage>
</organism>
<dbReference type="SUPFAM" id="SSF110087">
    <property type="entry name" value="DR1885-like metal-binding protein"/>
    <property type="match status" value="1"/>
</dbReference>
<name>A0A1H3UR32_9ACTN</name>
<evidence type="ECO:0000313" key="3">
    <source>
        <dbReference type="Proteomes" id="UP000199632"/>
    </source>
</evidence>
<accession>A0A1H3UR32</accession>
<dbReference type="PANTHER" id="PTHR36302:SF1">
    <property type="entry name" value="COPPER CHAPERONE PCU(A)C"/>
    <property type="match status" value="1"/>
</dbReference>
<evidence type="ECO:0000313" key="2">
    <source>
        <dbReference type="EMBL" id="SDZ64817.1"/>
    </source>
</evidence>
<dbReference type="AlphaFoldDB" id="A0A1H3UR32"/>
<dbReference type="InterPro" id="IPR036182">
    <property type="entry name" value="PCuAC_sf"/>
</dbReference>
<dbReference type="Proteomes" id="UP000199632">
    <property type="component" value="Unassembled WGS sequence"/>
</dbReference>
<dbReference type="Pfam" id="PF04314">
    <property type="entry name" value="PCuAC"/>
    <property type="match status" value="1"/>
</dbReference>
<dbReference type="PANTHER" id="PTHR36302">
    <property type="entry name" value="BLR7088 PROTEIN"/>
    <property type="match status" value="1"/>
</dbReference>
<keyword evidence="1" id="KW-0732">Signal</keyword>
<protein>
    <recommendedName>
        <fullName evidence="4">Copper(I)-binding protein</fullName>
    </recommendedName>
</protein>
<evidence type="ECO:0000256" key="1">
    <source>
        <dbReference type="SAM" id="SignalP"/>
    </source>
</evidence>
<dbReference type="RefSeq" id="WP_090804118.1">
    <property type="nucleotide sequence ID" value="NZ_BOND01000029.1"/>
</dbReference>
<dbReference type="Gene3D" id="2.60.40.1890">
    <property type="entry name" value="PCu(A)C copper chaperone"/>
    <property type="match status" value="1"/>
</dbReference>
<gene>
    <name evidence="2" type="ORF">SAMN05421684_7842</name>
</gene>
<reference evidence="3" key="1">
    <citation type="submission" date="2016-10" db="EMBL/GenBank/DDBJ databases">
        <authorList>
            <person name="Varghese N."/>
            <person name="Submissions S."/>
        </authorList>
    </citation>
    <scope>NUCLEOTIDE SEQUENCE [LARGE SCALE GENOMIC DNA]</scope>
    <source>
        <strain evidence="3">DSM 44718</strain>
    </source>
</reference>
<dbReference type="EMBL" id="FNQB01000005">
    <property type="protein sequence ID" value="SDZ64817.1"/>
    <property type="molecule type" value="Genomic_DNA"/>
</dbReference>
<evidence type="ECO:0008006" key="4">
    <source>
        <dbReference type="Google" id="ProtNLM"/>
    </source>
</evidence>
<dbReference type="STRING" id="137265.SAMN05421684_7842"/>
<dbReference type="OrthoDB" id="9796962at2"/>
<sequence>MSISTTARGLALAATAALALLATACGSAAEPASTSTPPPPSASVPADPIAVRDIWVKTADKGMTAAFGTLLNTGGSELRIVKATSTASPMMELHEVAEVDGKMEMRPKEGGFTIPAGGSHELKPGGDHLMMMDVKAPVKAGDEVTFTLTLDDGKTFEFTAVAKDFAGGNESYNPGSSASPMTMG</sequence>
<dbReference type="InterPro" id="IPR007410">
    <property type="entry name" value="LpqE-like"/>
</dbReference>
<dbReference type="InterPro" id="IPR058248">
    <property type="entry name" value="Lxx211020-like"/>
</dbReference>
<feature type="signal peptide" evidence="1">
    <location>
        <begin position="1"/>
        <end position="28"/>
    </location>
</feature>